<dbReference type="EMBL" id="WHPF01000002">
    <property type="protein sequence ID" value="NNV54519.1"/>
    <property type="molecule type" value="Genomic_DNA"/>
</dbReference>
<comment type="caution">
    <text evidence="2">The sequence shown here is derived from an EMBL/GenBank/DDBJ whole genome shotgun (WGS) entry which is preliminary data.</text>
</comment>
<sequence>MARTVDEIKQLITDTYVANMATIGYEINPTTWSKVNLQRNFIYVVAFCMFALETLFDILVSDTDTKLQEKNILNKYGYRDLLLNFQYGFPTKFESSEFDNTGYTDAEIADSKVIKHAAVIKQINAYGRVLLKFKVAGSTDGTDRVELDPEIIAALTAYLDMAAYAGDHWEVTTGPADKIKTKFKIKYDPLLITPTGDRIGGEALVIRNAAKSFLVDGMKFANTYVPTYHTDWMQAVKGVTDAQMISCSATYGLLDYTVVNDKYVPDAGYLKYYDDTDLEIELVPNDIE</sequence>
<keyword evidence="1" id="KW-0472">Membrane</keyword>
<keyword evidence="3" id="KW-1185">Reference proteome</keyword>
<name>A0A8J8FG76_9BACT</name>
<dbReference type="Proteomes" id="UP000598971">
    <property type="component" value="Unassembled WGS sequence"/>
</dbReference>
<protein>
    <submittedName>
        <fullName evidence="2">Uncharacterized protein</fullName>
    </submittedName>
</protein>
<evidence type="ECO:0000313" key="2">
    <source>
        <dbReference type="EMBL" id="NNV54519.1"/>
    </source>
</evidence>
<proteinExistence type="predicted"/>
<organism evidence="2 3">
    <name type="scientific">Limnovirga soli</name>
    <dbReference type="NCBI Taxonomy" id="2656915"/>
    <lineage>
        <taxon>Bacteria</taxon>
        <taxon>Pseudomonadati</taxon>
        <taxon>Bacteroidota</taxon>
        <taxon>Chitinophagia</taxon>
        <taxon>Chitinophagales</taxon>
        <taxon>Chitinophagaceae</taxon>
        <taxon>Limnovirga</taxon>
    </lineage>
</organism>
<dbReference type="AlphaFoldDB" id="A0A8J8FG76"/>
<evidence type="ECO:0000313" key="3">
    <source>
        <dbReference type="Proteomes" id="UP000598971"/>
    </source>
</evidence>
<keyword evidence="1" id="KW-0812">Transmembrane</keyword>
<reference evidence="2" key="1">
    <citation type="submission" date="2019-10" db="EMBL/GenBank/DDBJ databases">
        <title>Draft genome sequence of Panacibacter sp. KCS-6.</title>
        <authorList>
            <person name="Yim K.J."/>
        </authorList>
    </citation>
    <scope>NUCLEOTIDE SEQUENCE</scope>
    <source>
        <strain evidence="2">KCS-6</strain>
    </source>
</reference>
<accession>A0A8J8FG76</accession>
<dbReference type="RefSeq" id="WP_171606436.1">
    <property type="nucleotide sequence ID" value="NZ_WHPF01000002.1"/>
</dbReference>
<feature type="transmembrane region" description="Helical" evidence="1">
    <location>
        <begin position="41"/>
        <end position="60"/>
    </location>
</feature>
<gene>
    <name evidence="2" type="ORF">GD597_03535</name>
</gene>
<keyword evidence="1" id="KW-1133">Transmembrane helix</keyword>
<evidence type="ECO:0000256" key="1">
    <source>
        <dbReference type="SAM" id="Phobius"/>
    </source>
</evidence>